<dbReference type="InterPro" id="IPR003959">
    <property type="entry name" value="ATPase_AAA_core"/>
</dbReference>
<dbReference type="InterPro" id="IPR052922">
    <property type="entry name" value="Cytidylate_Kinase-2"/>
</dbReference>
<evidence type="ECO:0000313" key="3">
    <source>
        <dbReference type="Proteomes" id="UP001597215"/>
    </source>
</evidence>
<feature type="domain" description="ATPase AAA-type core" evidence="1">
    <location>
        <begin position="4"/>
        <end position="59"/>
    </location>
</feature>
<name>A0ABW4MHA4_9SPHN</name>
<organism evidence="2 3">
    <name type="scientific">Sphingorhabdus buctiana</name>
    <dbReference type="NCBI Taxonomy" id="1508805"/>
    <lineage>
        <taxon>Bacteria</taxon>
        <taxon>Pseudomonadati</taxon>
        <taxon>Pseudomonadota</taxon>
        <taxon>Alphaproteobacteria</taxon>
        <taxon>Sphingomonadales</taxon>
        <taxon>Sphingomonadaceae</taxon>
        <taxon>Sphingorhabdus</taxon>
    </lineage>
</organism>
<dbReference type="SUPFAM" id="SSF52540">
    <property type="entry name" value="P-loop containing nucleoside triphosphate hydrolases"/>
    <property type="match status" value="1"/>
</dbReference>
<proteinExistence type="predicted"/>
<dbReference type="PANTHER" id="PTHR37816">
    <property type="entry name" value="YALI0E33011P"/>
    <property type="match status" value="1"/>
</dbReference>
<dbReference type="RefSeq" id="WP_381515086.1">
    <property type="nucleotide sequence ID" value="NZ_JBHUEL010000010.1"/>
</dbReference>
<comment type="caution">
    <text evidence="2">The sequence shown here is derived from an EMBL/GenBank/DDBJ whole genome shotgun (WGS) entry which is preliminary data.</text>
</comment>
<protein>
    <submittedName>
        <fullName evidence="2">AAA family ATPase</fullName>
    </submittedName>
</protein>
<dbReference type="EMBL" id="JBHUEL010000010">
    <property type="protein sequence ID" value="MFD1767561.1"/>
    <property type="molecule type" value="Genomic_DNA"/>
</dbReference>
<sequence length="167" mass="19159">MQRVLIVGPCGAGKSTLAAQLGPALDLPLFHMDQLNWKPGWVESSKEEIREKLAAITAQERWLIDGTYGGTLAPRLERANTVLYLDYPIRLCVARLLKRIWTHRGQSRPDMTEDCPERFDLGFLFYLLRWNSGPKHRLEAALKGHEAKVIRFHDPIQLKRWLDSQSA</sequence>
<dbReference type="Proteomes" id="UP001597215">
    <property type="component" value="Unassembled WGS sequence"/>
</dbReference>
<gene>
    <name evidence="2" type="ORF">ACFSAG_11995</name>
</gene>
<dbReference type="PANTHER" id="PTHR37816:SF3">
    <property type="entry name" value="MODULATES DNA TOPOLOGY"/>
    <property type="match status" value="1"/>
</dbReference>
<dbReference type="Gene3D" id="3.40.50.300">
    <property type="entry name" value="P-loop containing nucleotide triphosphate hydrolases"/>
    <property type="match status" value="1"/>
</dbReference>
<dbReference type="InterPro" id="IPR027417">
    <property type="entry name" value="P-loop_NTPase"/>
</dbReference>
<keyword evidence="3" id="KW-1185">Reference proteome</keyword>
<evidence type="ECO:0000259" key="1">
    <source>
        <dbReference type="Pfam" id="PF00004"/>
    </source>
</evidence>
<accession>A0ABW4MHA4</accession>
<evidence type="ECO:0000313" key="2">
    <source>
        <dbReference type="EMBL" id="MFD1767561.1"/>
    </source>
</evidence>
<dbReference type="PRINTS" id="PR01100">
    <property type="entry name" value="SHIKIMTKNASE"/>
</dbReference>
<dbReference type="Pfam" id="PF00004">
    <property type="entry name" value="AAA"/>
    <property type="match status" value="1"/>
</dbReference>
<reference evidence="3" key="1">
    <citation type="journal article" date="2019" name="Int. J. Syst. Evol. Microbiol.">
        <title>The Global Catalogue of Microorganisms (GCM) 10K type strain sequencing project: providing services to taxonomists for standard genome sequencing and annotation.</title>
        <authorList>
            <consortium name="The Broad Institute Genomics Platform"/>
            <consortium name="The Broad Institute Genome Sequencing Center for Infectious Disease"/>
            <person name="Wu L."/>
            <person name="Ma J."/>
        </authorList>
    </citation>
    <scope>NUCLEOTIDE SEQUENCE [LARGE SCALE GENOMIC DNA]</scope>
    <source>
        <strain evidence="3">CGMCC 1.12449</strain>
    </source>
</reference>